<reference evidence="1" key="1">
    <citation type="submission" date="2019-02" db="EMBL/GenBank/DDBJ databases">
        <title>Genomic characterization of isolates from hospital effluents in KZN, South Africa.</title>
        <authorList>
            <person name="Ntshobeni N."/>
            <person name="Allam M."/>
            <person name="Ismail A."/>
            <person name="Amoako D."/>
            <person name="Essack S."/>
            <person name="Chenia H."/>
        </authorList>
    </citation>
    <scope>NUCLEOTIDE SEQUENCE</scope>
    <source>
        <strain evidence="1">AFE97_S1</strain>
    </source>
</reference>
<dbReference type="AlphaFoldDB" id="A0AAP2NVA0"/>
<dbReference type="EMBL" id="SHDO01000008">
    <property type="protein sequence ID" value="MBX6980120.1"/>
    <property type="molecule type" value="Genomic_DNA"/>
</dbReference>
<comment type="caution">
    <text evidence="1">The sequence shown here is derived from an EMBL/GenBank/DDBJ whole genome shotgun (WGS) entry which is preliminary data.</text>
</comment>
<evidence type="ECO:0000313" key="2">
    <source>
        <dbReference type="Proteomes" id="UP000824410"/>
    </source>
</evidence>
<name>A0AAP2NVA0_PRORE</name>
<organism evidence="1 2">
    <name type="scientific">Providencia rettgeri</name>
    <dbReference type="NCBI Taxonomy" id="587"/>
    <lineage>
        <taxon>Bacteria</taxon>
        <taxon>Pseudomonadati</taxon>
        <taxon>Pseudomonadota</taxon>
        <taxon>Gammaproteobacteria</taxon>
        <taxon>Enterobacterales</taxon>
        <taxon>Morganellaceae</taxon>
        <taxon>Providencia</taxon>
    </lineage>
</organism>
<proteinExistence type="predicted"/>
<sequence>MSSFRKLGLFEREAKSPALNVKQLALLLCGLDPELKKEEIPQEQEDDYNIYYRHISKWVKSSGLFYGSSAVEQNADYMFALAYPLIDEEMTPQPIQDRCLVAIANIAARQKGKETLKQLGGVELERKGAELNKNMRGMHRKEDEEINTYKLLGLAISLLGHKVKNSYFDGKKITVSTIRNDIQKHATELKVPSAGLSKATLDKKIGNALKIIEIEANSE</sequence>
<protein>
    <submittedName>
        <fullName evidence="1">Uncharacterized protein</fullName>
    </submittedName>
</protein>
<evidence type="ECO:0000313" key="1">
    <source>
        <dbReference type="EMBL" id="MBX6980120.1"/>
    </source>
</evidence>
<dbReference type="Proteomes" id="UP000824410">
    <property type="component" value="Unassembled WGS sequence"/>
</dbReference>
<accession>A0AAP2NVA0</accession>
<gene>
    <name evidence="1" type="ORF">EX242_07590</name>
</gene>
<dbReference type="RefSeq" id="WP_131680134.1">
    <property type="nucleotide sequence ID" value="NZ_SHCZ01000003.1"/>
</dbReference>